<dbReference type="GO" id="GO:0005524">
    <property type="term" value="F:ATP binding"/>
    <property type="evidence" value="ECO:0007669"/>
    <property type="project" value="UniProtKB-KW"/>
</dbReference>
<proteinExistence type="inferred from homology"/>
<feature type="active site" description="Charge relay system" evidence="10">
    <location>
        <position position="80"/>
    </location>
</feature>
<dbReference type="GO" id="GO:0006412">
    <property type="term" value="P:translation"/>
    <property type="evidence" value="ECO:0007669"/>
    <property type="project" value="UniProtKB-UniRule"/>
</dbReference>
<dbReference type="PROSITE" id="PS00571">
    <property type="entry name" value="AMIDASES"/>
    <property type="match status" value="1"/>
</dbReference>
<organism evidence="12 13">
    <name type="scientific">Candidatus Nitrospira neomarina</name>
    <dbReference type="NCBI Taxonomy" id="3020899"/>
    <lineage>
        <taxon>Bacteria</taxon>
        <taxon>Pseudomonadati</taxon>
        <taxon>Nitrospirota</taxon>
        <taxon>Nitrospiria</taxon>
        <taxon>Nitrospirales</taxon>
        <taxon>Nitrospiraceae</taxon>
        <taxon>Nitrospira</taxon>
    </lineage>
</organism>
<evidence type="ECO:0000256" key="10">
    <source>
        <dbReference type="HAMAP-Rule" id="MF_00120"/>
    </source>
</evidence>
<feature type="active site" description="Charge relay system" evidence="10">
    <location>
        <position position="155"/>
    </location>
</feature>
<keyword evidence="13" id="KW-1185">Reference proteome</keyword>
<dbReference type="NCBIfam" id="TIGR00132">
    <property type="entry name" value="gatA"/>
    <property type="match status" value="1"/>
</dbReference>
<dbReference type="GO" id="GO:0030956">
    <property type="term" value="C:glutamyl-tRNA(Gln) amidotransferase complex"/>
    <property type="evidence" value="ECO:0007669"/>
    <property type="project" value="InterPro"/>
</dbReference>
<dbReference type="HAMAP" id="MF_00120">
    <property type="entry name" value="GatA"/>
    <property type="match status" value="1"/>
</dbReference>
<dbReference type="Gene3D" id="3.90.1300.10">
    <property type="entry name" value="Amidase signature (AS) domain"/>
    <property type="match status" value="1"/>
</dbReference>
<keyword evidence="5 10" id="KW-0436">Ligase</keyword>
<evidence type="ECO:0000313" key="12">
    <source>
        <dbReference type="EMBL" id="WNM63304.1"/>
    </source>
</evidence>
<evidence type="ECO:0000256" key="2">
    <source>
        <dbReference type="ARBA" id="ARBA00011123"/>
    </source>
</evidence>
<dbReference type="AlphaFoldDB" id="A0AA96GSK1"/>
<evidence type="ECO:0000256" key="4">
    <source>
        <dbReference type="ARBA" id="ARBA00014428"/>
    </source>
</evidence>
<dbReference type="InterPro" id="IPR036928">
    <property type="entry name" value="AS_sf"/>
</dbReference>
<comment type="similarity">
    <text evidence="1 10">Belongs to the amidase family. GatA subfamily.</text>
</comment>
<dbReference type="InterPro" id="IPR020556">
    <property type="entry name" value="Amidase_CS"/>
</dbReference>
<dbReference type="InterPro" id="IPR000120">
    <property type="entry name" value="Amidase"/>
</dbReference>
<dbReference type="InterPro" id="IPR004412">
    <property type="entry name" value="GatA"/>
</dbReference>
<dbReference type="InterPro" id="IPR023631">
    <property type="entry name" value="Amidase_dom"/>
</dbReference>
<evidence type="ECO:0000256" key="6">
    <source>
        <dbReference type="ARBA" id="ARBA00022741"/>
    </source>
</evidence>
<dbReference type="PANTHER" id="PTHR11895">
    <property type="entry name" value="TRANSAMIDASE"/>
    <property type="match status" value="1"/>
</dbReference>
<keyword evidence="8 10" id="KW-0648">Protein biosynthesis</keyword>
<comment type="function">
    <text evidence="10">Allows the formation of correctly charged Gln-tRNA(Gln) through the transamidation of misacylated Glu-tRNA(Gln) in organisms which lack glutaminyl-tRNA synthetase. The reaction takes place in the presence of glutamine and ATP through an activated gamma-phospho-Glu-tRNA(Gln).</text>
</comment>
<evidence type="ECO:0000313" key="13">
    <source>
        <dbReference type="Proteomes" id="UP001302494"/>
    </source>
</evidence>
<comment type="subunit">
    <text evidence="2 10">Heterotrimer of A, B and C subunits.</text>
</comment>
<dbReference type="KEGG" id="nneo:PQG83_05990"/>
<dbReference type="GO" id="GO:0050567">
    <property type="term" value="F:glutaminyl-tRNA synthase (glutamine-hydrolyzing) activity"/>
    <property type="evidence" value="ECO:0007669"/>
    <property type="project" value="UniProtKB-UniRule"/>
</dbReference>
<dbReference type="EC" id="6.3.5.7" evidence="3 10"/>
<dbReference type="SUPFAM" id="SSF75304">
    <property type="entry name" value="Amidase signature (AS) enzymes"/>
    <property type="match status" value="1"/>
</dbReference>
<keyword evidence="7 10" id="KW-0067">ATP-binding</keyword>
<name>A0AA96GSK1_9BACT</name>
<dbReference type="PANTHER" id="PTHR11895:SF151">
    <property type="entry name" value="GLUTAMYL-TRNA(GLN) AMIDOTRANSFERASE SUBUNIT A"/>
    <property type="match status" value="1"/>
</dbReference>
<feature type="active site" description="Acyl-ester intermediate" evidence="10">
    <location>
        <position position="179"/>
    </location>
</feature>
<feature type="domain" description="Amidase" evidence="11">
    <location>
        <begin position="25"/>
        <end position="469"/>
    </location>
</feature>
<sequence length="490" mass="53398">MSLFKLTLKDLQGKFTAGEISAVDIARSYSLRLSQVEPKIKAYITLTPKETLLEQAKAIDDGLKAWRKTQPLMGMPLGIKDNICTEGIRTTCGSRMLENFVPPYDATVMGRLRTHQPLILGKTNLDEFAMGSSTEHSVFGPSRNPWNQKFIPGGSSGGSAAAVAADECVAALGSDTGGSIRQPAACCGVVGLKPTYGRVSRFGLVAFASSLDQIGPITKTVTDAAIMLNAIAGFDPMDSTSANRDCPDFTKAVKKKDLKKLTIGVPREYFSDGLDTEVCEKVQDAIQVLQELGGTIREVTLPSTEQAIATYYLIATAEASSNLARYDGVRFGFRAKESRELAEMYRSTRSQGFGPEVKRRIMLGTYALSAGYYEAYYGKAQAVRTLIQQEFDAVFQEVDLLVSPVMPTPAFQLGERLDDPLQMYLSDIYTIPASLSGLPAMSVPCGLSKMGLPIGLQLMGRPFEEAMVLRAAYAYEQATDWRMKRPVIRS</sequence>
<reference evidence="12 13" key="1">
    <citation type="submission" date="2023-01" db="EMBL/GenBank/DDBJ databases">
        <title>Cultivation and genomic characterization of new, ubiquitous marine nitrite-oxidizing bacteria from the Nitrospirales.</title>
        <authorList>
            <person name="Mueller A.J."/>
            <person name="Daebeler A."/>
            <person name="Herbold C.W."/>
            <person name="Kirkegaard R.H."/>
            <person name="Daims H."/>
        </authorList>
    </citation>
    <scope>NUCLEOTIDE SEQUENCE [LARGE SCALE GENOMIC DNA]</scope>
    <source>
        <strain evidence="12 13">DK</strain>
    </source>
</reference>
<evidence type="ECO:0000259" key="11">
    <source>
        <dbReference type="Pfam" id="PF01425"/>
    </source>
</evidence>
<accession>A0AA96GSK1</accession>
<evidence type="ECO:0000256" key="3">
    <source>
        <dbReference type="ARBA" id="ARBA00012739"/>
    </source>
</evidence>
<evidence type="ECO:0000256" key="1">
    <source>
        <dbReference type="ARBA" id="ARBA00008069"/>
    </source>
</evidence>
<evidence type="ECO:0000256" key="8">
    <source>
        <dbReference type="ARBA" id="ARBA00022917"/>
    </source>
</evidence>
<dbReference type="RefSeq" id="WP_312747799.1">
    <property type="nucleotide sequence ID" value="NZ_CP116968.1"/>
</dbReference>
<dbReference type="Proteomes" id="UP001302494">
    <property type="component" value="Chromosome"/>
</dbReference>
<dbReference type="EMBL" id="CP116968">
    <property type="protein sequence ID" value="WNM63304.1"/>
    <property type="molecule type" value="Genomic_DNA"/>
</dbReference>
<evidence type="ECO:0000256" key="9">
    <source>
        <dbReference type="ARBA" id="ARBA00047407"/>
    </source>
</evidence>
<evidence type="ECO:0000256" key="7">
    <source>
        <dbReference type="ARBA" id="ARBA00022840"/>
    </source>
</evidence>
<comment type="catalytic activity">
    <reaction evidence="9 10">
        <text>L-glutamyl-tRNA(Gln) + L-glutamine + ATP + H2O = L-glutaminyl-tRNA(Gln) + L-glutamate + ADP + phosphate + H(+)</text>
        <dbReference type="Rhea" id="RHEA:17521"/>
        <dbReference type="Rhea" id="RHEA-COMP:9681"/>
        <dbReference type="Rhea" id="RHEA-COMP:9684"/>
        <dbReference type="ChEBI" id="CHEBI:15377"/>
        <dbReference type="ChEBI" id="CHEBI:15378"/>
        <dbReference type="ChEBI" id="CHEBI:29985"/>
        <dbReference type="ChEBI" id="CHEBI:30616"/>
        <dbReference type="ChEBI" id="CHEBI:43474"/>
        <dbReference type="ChEBI" id="CHEBI:58359"/>
        <dbReference type="ChEBI" id="CHEBI:78520"/>
        <dbReference type="ChEBI" id="CHEBI:78521"/>
        <dbReference type="ChEBI" id="CHEBI:456216"/>
        <dbReference type="EC" id="6.3.5.7"/>
    </reaction>
</comment>
<dbReference type="Pfam" id="PF01425">
    <property type="entry name" value="Amidase"/>
    <property type="match status" value="1"/>
</dbReference>
<keyword evidence="6 10" id="KW-0547">Nucleotide-binding</keyword>
<evidence type="ECO:0000256" key="5">
    <source>
        <dbReference type="ARBA" id="ARBA00022598"/>
    </source>
</evidence>
<gene>
    <name evidence="10 12" type="primary">gatA</name>
    <name evidence="12" type="ORF">PQG83_05990</name>
</gene>
<protein>
    <recommendedName>
        <fullName evidence="4 10">Glutamyl-tRNA(Gln) amidotransferase subunit A</fullName>
        <shortName evidence="10">Glu-ADT subunit A</shortName>
        <ecNumber evidence="3 10">6.3.5.7</ecNumber>
    </recommendedName>
</protein>